<reference evidence="2 3" key="1">
    <citation type="journal article" date="2015" name="Proc. Natl. Acad. Sci. U.S.A.">
        <title>The resurrection genome of Boea hygrometrica: A blueprint for survival of dehydration.</title>
        <authorList>
            <person name="Xiao L."/>
            <person name="Yang G."/>
            <person name="Zhang L."/>
            <person name="Yang X."/>
            <person name="Zhao S."/>
            <person name="Ji Z."/>
            <person name="Zhou Q."/>
            <person name="Hu M."/>
            <person name="Wang Y."/>
            <person name="Chen M."/>
            <person name="Xu Y."/>
            <person name="Jin H."/>
            <person name="Xiao X."/>
            <person name="Hu G."/>
            <person name="Bao F."/>
            <person name="Hu Y."/>
            <person name="Wan P."/>
            <person name="Li L."/>
            <person name="Deng X."/>
            <person name="Kuang T."/>
            <person name="Xiang C."/>
            <person name="Zhu J.K."/>
            <person name="Oliver M.J."/>
            <person name="He Y."/>
        </authorList>
    </citation>
    <scope>NUCLEOTIDE SEQUENCE [LARGE SCALE GENOMIC DNA]</scope>
    <source>
        <strain evidence="3">cv. XS01</strain>
    </source>
</reference>
<feature type="region of interest" description="Disordered" evidence="1">
    <location>
        <begin position="1"/>
        <end position="47"/>
    </location>
</feature>
<keyword evidence="3" id="KW-1185">Reference proteome</keyword>
<evidence type="ECO:0000313" key="3">
    <source>
        <dbReference type="Proteomes" id="UP000250235"/>
    </source>
</evidence>
<dbReference type="AlphaFoldDB" id="A0A2Z7BHB5"/>
<sequence>MRDAAPRRRNDVRKLHAAIVQRAPSSGATHGRLSCDRCTASAQPSPATVDVHHIVARKTAGQRASRIVQQRHFLQPPPRNVSPKQQPSAAHRARLSRDNRASARAHALGREAPPRKAAAQQPN</sequence>
<dbReference type="Proteomes" id="UP000250235">
    <property type="component" value="Unassembled WGS sequence"/>
</dbReference>
<name>A0A2Z7BHB5_9LAMI</name>
<feature type="region of interest" description="Disordered" evidence="1">
    <location>
        <begin position="60"/>
        <end position="123"/>
    </location>
</feature>
<feature type="compositionally biased region" description="Basic and acidic residues" evidence="1">
    <location>
        <begin position="1"/>
        <end position="14"/>
    </location>
</feature>
<dbReference type="EMBL" id="KV005702">
    <property type="protein sequence ID" value="KZV33680.1"/>
    <property type="molecule type" value="Genomic_DNA"/>
</dbReference>
<protein>
    <submittedName>
        <fullName evidence="2">Uncharacterized protein</fullName>
    </submittedName>
</protein>
<gene>
    <name evidence="2" type="ORF">F511_30393</name>
</gene>
<proteinExistence type="predicted"/>
<evidence type="ECO:0000256" key="1">
    <source>
        <dbReference type="SAM" id="MobiDB-lite"/>
    </source>
</evidence>
<accession>A0A2Z7BHB5</accession>
<organism evidence="2 3">
    <name type="scientific">Dorcoceras hygrometricum</name>
    <dbReference type="NCBI Taxonomy" id="472368"/>
    <lineage>
        <taxon>Eukaryota</taxon>
        <taxon>Viridiplantae</taxon>
        <taxon>Streptophyta</taxon>
        <taxon>Embryophyta</taxon>
        <taxon>Tracheophyta</taxon>
        <taxon>Spermatophyta</taxon>
        <taxon>Magnoliopsida</taxon>
        <taxon>eudicotyledons</taxon>
        <taxon>Gunneridae</taxon>
        <taxon>Pentapetalae</taxon>
        <taxon>asterids</taxon>
        <taxon>lamiids</taxon>
        <taxon>Lamiales</taxon>
        <taxon>Gesneriaceae</taxon>
        <taxon>Didymocarpoideae</taxon>
        <taxon>Trichosporeae</taxon>
        <taxon>Loxocarpinae</taxon>
        <taxon>Dorcoceras</taxon>
    </lineage>
</organism>
<evidence type="ECO:0000313" key="2">
    <source>
        <dbReference type="EMBL" id="KZV33680.1"/>
    </source>
</evidence>